<dbReference type="Gene3D" id="1.10.10.10">
    <property type="entry name" value="Winged helix-like DNA-binding domain superfamily/Winged helix DNA-binding domain"/>
    <property type="match status" value="1"/>
</dbReference>
<keyword evidence="7 11" id="KW-0802">TPR repeat</keyword>
<protein>
    <submittedName>
        <fullName evidence="16">NB-ARC and TPR repeat-containing protein</fullName>
    </submittedName>
</protein>
<dbReference type="eggNOG" id="KOG4658">
    <property type="taxonomic scope" value="Eukaryota"/>
</dbReference>
<evidence type="ECO:0000256" key="8">
    <source>
        <dbReference type="ARBA" id="ARBA00023054"/>
    </source>
</evidence>
<feature type="compositionally biased region" description="Basic residues" evidence="12">
    <location>
        <begin position="1268"/>
        <end position="1279"/>
    </location>
</feature>
<dbReference type="InterPro" id="IPR040457">
    <property type="entry name" value="GCP_C"/>
</dbReference>
<dbReference type="OrthoDB" id="771227at2759"/>
<evidence type="ECO:0000259" key="13">
    <source>
        <dbReference type="Pfam" id="PF00931"/>
    </source>
</evidence>
<evidence type="ECO:0000256" key="6">
    <source>
        <dbReference type="ARBA" id="ARBA00022737"/>
    </source>
</evidence>
<evidence type="ECO:0000256" key="7">
    <source>
        <dbReference type="ARBA" id="ARBA00022803"/>
    </source>
</evidence>
<evidence type="ECO:0000256" key="12">
    <source>
        <dbReference type="SAM" id="MobiDB-lite"/>
    </source>
</evidence>
<evidence type="ECO:0000256" key="2">
    <source>
        <dbReference type="ARBA" id="ARBA00009622"/>
    </source>
</evidence>
<dbReference type="GO" id="GO:0019894">
    <property type="term" value="F:kinesin binding"/>
    <property type="evidence" value="ECO:0007669"/>
    <property type="project" value="TreeGrafter"/>
</dbReference>
<dbReference type="EMBL" id="FN649035">
    <property type="protein sequence ID" value="CBJ25713.1"/>
    <property type="molecule type" value="Genomic_DNA"/>
</dbReference>
<organism evidence="16 17">
    <name type="scientific">Ectocarpus siliculosus</name>
    <name type="common">Brown alga</name>
    <name type="synonym">Conferva siliculosa</name>
    <dbReference type="NCBI Taxonomy" id="2880"/>
    <lineage>
        <taxon>Eukaryota</taxon>
        <taxon>Sar</taxon>
        <taxon>Stramenopiles</taxon>
        <taxon>Ochrophyta</taxon>
        <taxon>PX clade</taxon>
        <taxon>Phaeophyceae</taxon>
        <taxon>Ectocarpales</taxon>
        <taxon>Ectocarpaceae</taxon>
        <taxon>Ectocarpus</taxon>
    </lineage>
</organism>
<evidence type="ECO:0000256" key="1">
    <source>
        <dbReference type="ARBA" id="ARBA00004245"/>
    </source>
</evidence>
<dbReference type="InterPro" id="IPR042197">
    <property type="entry name" value="Apaf_helical"/>
</dbReference>
<comment type="similarity">
    <text evidence="3">Belongs to the TUBGCP family.</text>
</comment>
<keyword evidence="9" id="KW-0505">Motor protein</keyword>
<sequence length="1638" mass="179107">MYMTIVVQQLGDQRQAAGVRDGTGGEMQRAPASGDQAGLAAAAVVEPTTVERLDHVGKLLAEKKPWPAFLHIGARATEEWEACPTPVQEALAWMTTSAVGVLGVASVGPLVPVCEAFKALIEAAEGAAECQDKLQSLVSQCAFLATVLIQHGRAVGPLAQVQKPIQDFVATTNELAGFAARWAKGGKCRAFFCHRPDLSALAGFEECLRRIRSDIALVDGLEHHQSFLAALPSLLPPSLPDMAAVPAGALELPSSSYVERAAVQEVADGLTAPEESRAPYTVVGMGGGGKSVLASAVVRKPSVREHFRGGIFWVRVGRGAKSSLLALLQGLARDVGAAPTDAPCGVPRVLDSLEQVRQHLAAVTSTGTSQRLVVLDDVWEREVVDAFVPLGFKVLLTTRDRSVVGVPAGRLELGDVTEEEALELLRKTSGAVGQPGDDVRTKMTKVVALCGHLPLVLAIAGSMSVVRGKGLTAVAWEELAKELENVAKKMRARGEQSSSMKVVLETSFDSLAVRKQEEFLKMAVLAAGALAPIEMLRNLWEIEDAEGTRDDAEGLVSKCLLHAVGGGGYRVHDLVLEFAKTSIRAEEETVKKATALQAQYLGRLDVLESYGDPEHGTGDQGLFFLDALWRSVEKLSGDPGLEVASYRASLEELESCEATEAVATSYGSVGFLFNIQSKYAEAEPLYERSRAIQEKVLGPEHPHVATSLNNRGKYDEAGPLYERSLAIHEKLYGPDHLAVATALNNRAGLLRAQGKYDDAEPLYVRAIVIGEKALGPEHPDVAVQLNNRAGLLRAQGKYDDAEPLYVRAIVIGEKALGPEHPDVAVQLNNRAELLRAQGKYEEAEPLYERSQAVREKVLGPEHPDVAVSLNNRGKFAEAEPLHRRATKIWETALGPEHPDVATALNNRGKFAEAEPLYRRATEIWETALGPEHPNVATALNNRAVLLDSQGKYEEAEPLYERSQAIREKVLGPEHPAVATVLNNRAGLLESQGKHSEAESLYERCQAINEKALGPEHPSLATTFNNRAGLLQAQGKYSEAEPLYERCQAIKEKALGPEHPSLATTLNNRGKYDEADPLYLRAIEIGEKTLGPDHPDLATRLNNRAELLRAQGKYEDADPLYVRVLEILGATVGEQHPNYASALNNRGKHSEAEPLYERCQAIEEKALGPEHPSLARTLNNRAGLLRAQGKYDEAEPLYRRSLAIDEKVYGPDHPEVATDLNNWAELLIAQEKHTEALPLLERALRIRTKKLGWTEEEHHTVLYRSTWGSRRRSPRRTGRKSPRDRSAYLVEHEALVAREASNGSNGEVAVKIVTIGKAINFLRHLCGNSEWITGPMAKASSLALLAAAQATTLEYGNTTSLRAVVESCSALTKSRLVHLMLGPYRLKSHLRVLKKFLLHGQGDLMLTLIEVLGPELDKKATVICRHNVMGIVEGVIKTSAILQDEAGDVAIRIGVKISTGYDFVRVAMPASPSLRGWDVFSLKYDVGAPVSTVVTEEVLVEYPRFFHLLWRIKRAEWSLASAWRLHTSATHVRLEQALLELKGALHRCSLVRGQMFSLTTKLSNYMMFEVLETSWGTLQHIYNRAELLRVQEKHTEAFPLLERALRIRTKKLGVRTRWKTLAALAVTADAMKKTGEKLA</sequence>
<keyword evidence="5" id="KW-0493">Microtubule</keyword>
<reference evidence="16 17" key="1">
    <citation type="journal article" date="2010" name="Nature">
        <title>The Ectocarpus genome and the independent evolution of multicellularity in brown algae.</title>
        <authorList>
            <person name="Cock J.M."/>
            <person name="Sterck L."/>
            <person name="Rouze P."/>
            <person name="Scornet D."/>
            <person name="Allen A.E."/>
            <person name="Amoutzias G."/>
            <person name="Anthouard V."/>
            <person name="Artiguenave F."/>
            <person name="Aury J.M."/>
            <person name="Badger J.H."/>
            <person name="Beszteri B."/>
            <person name="Billiau K."/>
            <person name="Bonnet E."/>
            <person name="Bothwell J.H."/>
            <person name="Bowler C."/>
            <person name="Boyen C."/>
            <person name="Brownlee C."/>
            <person name="Carrano C.J."/>
            <person name="Charrier B."/>
            <person name="Cho G.Y."/>
            <person name="Coelho S.M."/>
            <person name="Collen J."/>
            <person name="Corre E."/>
            <person name="Da Silva C."/>
            <person name="Delage L."/>
            <person name="Delaroque N."/>
            <person name="Dittami S.M."/>
            <person name="Doulbeau S."/>
            <person name="Elias M."/>
            <person name="Farnham G."/>
            <person name="Gachon C.M."/>
            <person name="Gschloessl B."/>
            <person name="Heesch S."/>
            <person name="Jabbari K."/>
            <person name="Jubin C."/>
            <person name="Kawai H."/>
            <person name="Kimura K."/>
            <person name="Kloareg B."/>
            <person name="Kupper F.C."/>
            <person name="Lang D."/>
            <person name="Le Bail A."/>
            <person name="Leblanc C."/>
            <person name="Lerouge P."/>
            <person name="Lohr M."/>
            <person name="Lopez P.J."/>
            <person name="Martens C."/>
            <person name="Maumus F."/>
            <person name="Michel G."/>
            <person name="Miranda-Saavedra D."/>
            <person name="Morales J."/>
            <person name="Moreau H."/>
            <person name="Motomura T."/>
            <person name="Nagasato C."/>
            <person name="Napoli C.A."/>
            <person name="Nelson D.R."/>
            <person name="Nyvall-Collen P."/>
            <person name="Peters A.F."/>
            <person name="Pommier C."/>
            <person name="Potin P."/>
            <person name="Poulain J."/>
            <person name="Quesneville H."/>
            <person name="Read B."/>
            <person name="Rensing S.A."/>
            <person name="Ritter A."/>
            <person name="Rousvoal S."/>
            <person name="Samanta M."/>
            <person name="Samson G."/>
            <person name="Schroeder D.C."/>
            <person name="Segurens B."/>
            <person name="Strittmatter M."/>
            <person name="Tonon T."/>
            <person name="Tregear J.W."/>
            <person name="Valentin K."/>
            <person name="von Dassow P."/>
            <person name="Yamagishi T."/>
            <person name="Van de Peer Y."/>
            <person name="Wincker P."/>
        </authorList>
    </citation>
    <scope>NUCLEOTIDE SEQUENCE [LARGE SCALE GENOMIC DNA]</scope>
    <source>
        <strain evidence="17">Ec32 / CCAP1310/4</strain>
    </source>
</reference>
<dbReference type="SUPFAM" id="SSF52540">
    <property type="entry name" value="P-loop containing nucleoside triphosphate hydrolases"/>
    <property type="match status" value="1"/>
</dbReference>
<dbReference type="Pfam" id="PF00931">
    <property type="entry name" value="NB-ARC"/>
    <property type="match status" value="1"/>
</dbReference>
<dbReference type="InParanoid" id="D7G720"/>
<dbReference type="InterPro" id="IPR027417">
    <property type="entry name" value="P-loop_NTPase"/>
</dbReference>
<evidence type="ECO:0000256" key="3">
    <source>
        <dbReference type="ARBA" id="ARBA00010337"/>
    </source>
</evidence>
<dbReference type="Proteomes" id="UP000002630">
    <property type="component" value="Linkage Group LG02"/>
</dbReference>
<keyword evidence="6" id="KW-0677">Repeat</keyword>
<accession>D7G720</accession>
<dbReference type="EMBL" id="FN649727">
    <property type="protein sequence ID" value="CBJ25713.1"/>
    <property type="molecule type" value="Genomic_DNA"/>
</dbReference>
<dbReference type="PROSITE" id="PS50005">
    <property type="entry name" value="TPR"/>
    <property type="match status" value="1"/>
</dbReference>
<comment type="subcellular location">
    <subcellularLocation>
        <location evidence="1">Cytoplasm</location>
        <location evidence="1">Cytoskeleton</location>
    </subcellularLocation>
</comment>
<dbReference type="Gene3D" id="3.40.50.300">
    <property type="entry name" value="P-loop containing nucleotide triphosphate hydrolases"/>
    <property type="match status" value="1"/>
</dbReference>
<dbReference type="eggNOG" id="KOG2000">
    <property type="taxonomic scope" value="Eukaryota"/>
</dbReference>
<feature type="domain" description="Gamma tubulin complex component protein N-terminal" evidence="15">
    <location>
        <begin position="1306"/>
        <end position="1380"/>
    </location>
</feature>
<dbReference type="STRING" id="2880.D7G720"/>
<feature type="domain" description="NB-ARC" evidence="13">
    <location>
        <begin position="262"/>
        <end position="428"/>
    </location>
</feature>
<dbReference type="SUPFAM" id="SSF48452">
    <property type="entry name" value="TPR-like"/>
    <property type="match status" value="5"/>
</dbReference>
<dbReference type="InterPro" id="IPR002151">
    <property type="entry name" value="Kinesin_light"/>
</dbReference>
<dbReference type="PRINTS" id="PR00381">
    <property type="entry name" value="KINESINLIGHT"/>
</dbReference>
<evidence type="ECO:0000313" key="17">
    <source>
        <dbReference type="Proteomes" id="UP000002630"/>
    </source>
</evidence>
<dbReference type="GO" id="GO:0005874">
    <property type="term" value="C:microtubule"/>
    <property type="evidence" value="ECO:0007669"/>
    <property type="project" value="UniProtKB-KW"/>
</dbReference>
<evidence type="ECO:0000256" key="5">
    <source>
        <dbReference type="ARBA" id="ARBA00022701"/>
    </source>
</evidence>
<dbReference type="Gene3D" id="1.25.40.10">
    <property type="entry name" value="Tetratricopeptide repeat domain"/>
    <property type="match status" value="5"/>
</dbReference>
<evidence type="ECO:0000259" key="14">
    <source>
        <dbReference type="Pfam" id="PF04130"/>
    </source>
</evidence>
<feature type="region of interest" description="Disordered" evidence="12">
    <location>
        <begin position="1265"/>
        <end position="1284"/>
    </location>
</feature>
<dbReference type="eggNOG" id="KOG1840">
    <property type="taxonomic scope" value="Eukaryota"/>
</dbReference>
<dbReference type="Pfam" id="PF17681">
    <property type="entry name" value="GCP_N_terminal"/>
    <property type="match status" value="1"/>
</dbReference>
<feature type="domain" description="Gamma tubulin complex component C-terminal" evidence="14">
    <location>
        <begin position="1385"/>
        <end position="1595"/>
    </location>
</feature>
<dbReference type="InterPro" id="IPR002182">
    <property type="entry name" value="NB-ARC"/>
</dbReference>
<dbReference type="InterPro" id="IPR019734">
    <property type="entry name" value="TPR_rpt"/>
</dbReference>
<dbReference type="Pfam" id="PF04130">
    <property type="entry name" value="GCP_C_terminal"/>
    <property type="match status" value="1"/>
</dbReference>
<keyword evidence="10" id="KW-0206">Cytoskeleton</keyword>
<dbReference type="InterPro" id="IPR041470">
    <property type="entry name" value="GCP_N"/>
</dbReference>
<dbReference type="InterPro" id="IPR011990">
    <property type="entry name" value="TPR-like_helical_dom_sf"/>
</dbReference>
<dbReference type="Gene3D" id="1.20.120.1900">
    <property type="entry name" value="Gamma-tubulin complex, C-terminal domain"/>
    <property type="match status" value="1"/>
</dbReference>
<evidence type="ECO:0000256" key="10">
    <source>
        <dbReference type="ARBA" id="ARBA00023212"/>
    </source>
</evidence>
<dbReference type="GO" id="GO:0043531">
    <property type="term" value="F:ADP binding"/>
    <property type="evidence" value="ECO:0007669"/>
    <property type="project" value="InterPro"/>
</dbReference>
<feature type="repeat" description="TPR" evidence="11">
    <location>
        <begin position="1174"/>
        <end position="1207"/>
    </location>
</feature>
<evidence type="ECO:0000256" key="11">
    <source>
        <dbReference type="PROSITE-ProRule" id="PRU00339"/>
    </source>
</evidence>
<gene>
    <name evidence="16" type="ORF">Esi_0008_0157</name>
</gene>
<dbReference type="SMART" id="SM00028">
    <property type="entry name" value="TPR"/>
    <property type="match status" value="15"/>
</dbReference>
<evidence type="ECO:0000259" key="15">
    <source>
        <dbReference type="Pfam" id="PF17681"/>
    </source>
</evidence>
<dbReference type="PANTHER" id="PTHR45783">
    <property type="entry name" value="KINESIN LIGHT CHAIN"/>
    <property type="match status" value="1"/>
</dbReference>
<dbReference type="GO" id="GO:0005737">
    <property type="term" value="C:cytoplasm"/>
    <property type="evidence" value="ECO:0007669"/>
    <property type="project" value="TreeGrafter"/>
</dbReference>
<dbReference type="InterPro" id="IPR042241">
    <property type="entry name" value="GCP_C_sf"/>
</dbReference>
<dbReference type="GO" id="GO:0043015">
    <property type="term" value="F:gamma-tubulin binding"/>
    <property type="evidence" value="ECO:0007669"/>
    <property type="project" value="InterPro"/>
</dbReference>
<evidence type="ECO:0000256" key="4">
    <source>
        <dbReference type="ARBA" id="ARBA00022490"/>
    </source>
</evidence>
<dbReference type="GO" id="GO:0005871">
    <property type="term" value="C:kinesin complex"/>
    <property type="evidence" value="ECO:0007669"/>
    <property type="project" value="InterPro"/>
</dbReference>
<evidence type="ECO:0000256" key="9">
    <source>
        <dbReference type="ARBA" id="ARBA00023175"/>
    </source>
</evidence>
<keyword evidence="17" id="KW-1185">Reference proteome</keyword>
<evidence type="ECO:0000313" key="16">
    <source>
        <dbReference type="EMBL" id="CBJ25713.1"/>
    </source>
</evidence>
<proteinExistence type="inferred from homology"/>
<keyword evidence="8" id="KW-0175">Coiled coil</keyword>
<dbReference type="Pfam" id="PF13374">
    <property type="entry name" value="TPR_10"/>
    <property type="match status" value="3"/>
</dbReference>
<comment type="similarity">
    <text evidence="2">Belongs to the kinesin light chain family.</text>
</comment>
<dbReference type="Pfam" id="PF13424">
    <property type="entry name" value="TPR_12"/>
    <property type="match status" value="6"/>
</dbReference>
<dbReference type="PANTHER" id="PTHR45783:SF3">
    <property type="entry name" value="KINESIN LIGHT CHAIN"/>
    <property type="match status" value="1"/>
</dbReference>
<dbReference type="GO" id="GO:0007018">
    <property type="term" value="P:microtubule-based movement"/>
    <property type="evidence" value="ECO:0007669"/>
    <property type="project" value="TreeGrafter"/>
</dbReference>
<dbReference type="Gene3D" id="1.10.8.430">
    <property type="entry name" value="Helical domain of apoptotic protease-activating factors"/>
    <property type="match status" value="1"/>
</dbReference>
<dbReference type="InterPro" id="IPR036388">
    <property type="entry name" value="WH-like_DNA-bd_sf"/>
</dbReference>
<keyword evidence="4" id="KW-0963">Cytoplasm</keyword>
<name>D7G720_ECTSI</name>